<keyword evidence="2" id="KW-1185">Reference proteome</keyword>
<proteinExistence type="predicted"/>
<dbReference type="EMBL" id="UZAG01015907">
    <property type="protein sequence ID" value="VDO24206.1"/>
    <property type="molecule type" value="Genomic_DNA"/>
</dbReference>
<protein>
    <submittedName>
        <fullName evidence="1 3">Uncharacterized protein</fullName>
    </submittedName>
</protein>
<dbReference type="AlphaFoldDB" id="A0A0R3QNL2"/>
<gene>
    <name evidence="1" type="ORF">BTMF_LOCUS7348</name>
</gene>
<sequence>MLFSRSFIVQRLTDESSIDNYFVITDTRNDRTLTFRCLYFILKSLK</sequence>
<evidence type="ECO:0000313" key="1">
    <source>
        <dbReference type="EMBL" id="VDO24206.1"/>
    </source>
</evidence>
<dbReference type="WBParaSite" id="BTMF_0000929701-mRNA-1">
    <property type="protein sequence ID" value="BTMF_0000929701-mRNA-1"/>
    <property type="gene ID" value="BTMF_0000929701"/>
</dbReference>
<reference evidence="1 2" key="2">
    <citation type="submission" date="2018-11" db="EMBL/GenBank/DDBJ databases">
        <authorList>
            <consortium name="Pathogen Informatics"/>
        </authorList>
    </citation>
    <scope>NUCLEOTIDE SEQUENCE [LARGE SCALE GENOMIC DNA]</scope>
</reference>
<reference evidence="3" key="1">
    <citation type="submission" date="2017-02" db="UniProtKB">
        <authorList>
            <consortium name="WormBaseParasite"/>
        </authorList>
    </citation>
    <scope>IDENTIFICATION</scope>
</reference>
<dbReference type="Proteomes" id="UP000280834">
    <property type="component" value="Unassembled WGS sequence"/>
</dbReference>
<accession>A0A0R3QNL2</accession>
<organism evidence="3">
    <name type="scientific">Brugia timori</name>
    <dbReference type="NCBI Taxonomy" id="42155"/>
    <lineage>
        <taxon>Eukaryota</taxon>
        <taxon>Metazoa</taxon>
        <taxon>Ecdysozoa</taxon>
        <taxon>Nematoda</taxon>
        <taxon>Chromadorea</taxon>
        <taxon>Rhabditida</taxon>
        <taxon>Spirurina</taxon>
        <taxon>Spiruromorpha</taxon>
        <taxon>Filarioidea</taxon>
        <taxon>Onchocercidae</taxon>
        <taxon>Brugia</taxon>
    </lineage>
</organism>
<name>A0A0R3QNL2_9BILA</name>
<evidence type="ECO:0000313" key="3">
    <source>
        <dbReference type="WBParaSite" id="BTMF_0000929701-mRNA-1"/>
    </source>
</evidence>
<evidence type="ECO:0000313" key="2">
    <source>
        <dbReference type="Proteomes" id="UP000280834"/>
    </source>
</evidence>